<organism evidence="2 3">
    <name type="scientific">Eumeta variegata</name>
    <name type="common">Bagworm moth</name>
    <name type="synonym">Eumeta japonica</name>
    <dbReference type="NCBI Taxonomy" id="151549"/>
    <lineage>
        <taxon>Eukaryota</taxon>
        <taxon>Metazoa</taxon>
        <taxon>Ecdysozoa</taxon>
        <taxon>Arthropoda</taxon>
        <taxon>Hexapoda</taxon>
        <taxon>Insecta</taxon>
        <taxon>Pterygota</taxon>
        <taxon>Neoptera</taxon>
        <taxon>Endopterygota</taxon>
        <taxon>Lepidoptera</taxon>
        <taxon>Glossata</taxon>
        <taxon>Ditrysia</taxon>
        <taxon>Tineoidea</taxon>
        <taxon>Psychidae</taxon>
        <taxon>Oiketicinae</taxon>
        <taxon>Eumeta</taxon>
    </lineage>
</organism>
<protein>
    <submittedName>
        <fullName evidence="2">PP2C-like domain-containing protein CG9801</fullName>
    </submittedName>
</protein>
<dbReference type="OrthoDB" id="2556847at2759"/>
<proteinExistence type="predicted"/>
<reference evidence="2 3" key="1">
    <citation type="journal article" date="2019" name="Commun. Biol.">
        <title>The bagworm genome reveals a unique fibroin gene that provides high tensile strength.</title>
        <authorList>
            <person name="Kono N."/>
            <person name="Nakamura H."/>
            <person name="Ohtoshi R."/>
            <person name="Tomita M."/>
            <person name="Numata K."/>
            <person name="Arakawa K."/>
        </authorList>
    </citation>
    <scope>NUCLEOTIDE SEQUENCE [LARGE SCALE GENOMIC DNA]</scope>
</reference>
<dbReference type="Proteomes" id="UP000299102">
    <property type="component" value="Unassembled WGS sequence"/>
</dbReference>
<gene>
    <name evidence="2" type="ORF">EVAR_73575_1</name>
</gene>
<dbReference type="AlphaFoldDB" id="A0A4C1SGK1"/>
<evidence type="ECO:0000313" key="3">
    <source>
        <dbReference type="Proteomes" id="UP000299102"/>
    </source>
</evidence>
<comment type="caution">
    <text evidence="2">The sequence shown here is derived from an EMBL/GenBank/DDBJ whole genome shotgun (WGS) entry which is preliminary data.</text>
</comment>
<dbReference type="EMBL" id="BGZK01006699">
    <property type="protein sequence ID" value="GBP00231.1"/>
    <property type="molecule type" value="Genomic_DNA"/>
</dbReference>
<accession>A0A4C1SGK1</accession>
<evidence type="ECO:0000313" key="2">
    <source>
        <dbReference type="EMBL" id="GBP00231.1"/>
    </source>
</evidence>
<keyword evidence="3" id="KW-1185">Reference proteome</keyword>
<feature type="compositionally biased region" description="Polar residues" evidence="1">
    <location>
        <begin position="72"/>
        <end position="97"/>
    </location>
</feature>
<name>A0A4C1SGK1_EUMVA</name>
<feature type="region of interest" description="Disordered" evidence="1">
    <location>
        <begin position="71"/>
        <end position="100"/>
    </location>
</feature>
<sequence length="121" mass="13708">MITSARRKTLEQRELFYKLSTGPDGVKREVELNRMQHRSARKRVIDSAAFIALPGKLDHATVVAYTVGSGVASKQSRSTQHTPQISLTTERQLSNDDATLKSKEFQETNFELESRILKENM</sequence>
<dbReference type="STRING" id="151549.A0A4C1SGK1"/>
<evidence type="ECO:0000256" key="1">
    <source>
        <dbReference type="SAM" id="MobiDB-lite"/>
    </source>
</evidence>